<name>A0AAD3UA19_AERHY</name>
<evidence type="ECO:0000256" key="1">
    <source>
        <dbReference type="ARBA" id="ARBA00004453"/>
    </source>
</evidence>
<dbReference type="GO" id="GO:0001217">
    <property type="term" value="F:DNA-binding transcription repressor activity"/>
    <property type="evidence" value="ECO:0007669"/>
    <property type="project" value="TreeGrafter"/>
</dbReference>
<proteinExistence type="inferred from homology"/>
<protein>
    <recommendedName>
        <fullName evidence="5">DNA-binding protein</fullName>
    </recommendedName>
</protein>
<evidence type="ECO:0000313" key="10">
    <source>
        <dbReference type="Proteomes" id="UP000859505"/>
    </source>
</evidence>
<comment type="similarity">
    <text evidence="2 5">Belongs to the histone-like protein H-NS family.</text>
</comment>
<evidence type="ECO:0000256" key="4">
    <source>
        <dbReference type="ARBA" id="ARBA00023125"/>
    </source>
</evidence>
<dbReference type="Proteomes" id="UP000859505">
    <property type="component" value="Unassembled WGS sequence"/>
</dbReference>
<keyword evidence="4 5" id="KW-0238">DNA-binding</keyword>
<dbReference type="PANTHER" id="PTHR38097:SF2">
    <property type="entry name" value="DNA-BINDING PROTEIN STPA"/>
    <property type="match status" value="1"/>
</dbReference>
<dbReference type="Gene3D" id="1.10.287.1050">
    <property type="entry name" value="H-NS histone-like proteins"/>
    <property type="match status" value="1"/>
</dbReference>
<dbReference type="AlphaFoldDB" id="A0AAD3UA19"/>
<dbReference type="InterPro" id="IPR037150">
    <property type="entry name" value="H-NS_C_dom_sf"/>
</dbReference>
<dbReference type="InterPro" id="IPR027444">
    <property type="entry name" value="H-NS_C_dom"/>
</dbReference>
<dbReference type="GO" id="GO:0003680">
    <property type="term" value="F:minor groove of adenine-thymine-rich DNA binding"/>
    <property type="evidence" value="ECO:0007669"/>
    <property type="project" value="TreeGrafter"/>
</dbReference>
<evidence type="ECO:0000256" key="7">
    <source>
        <dbReference type="SAM" id="MobiDB-lite"/>
    </source>
</evidence>
<organism evidence="9 10">
    <name type="scientific">Aeromonas hydrophila</name>
    <dbReference type="NCBI Taxonomy" id="644"/>
    <lineage>
        <taxon>Bacteria</taxon>
        <taxon>Pseudomonadati</taxon>
        <taxon>Pseudomonadota</taxon>
        <taxon>Gammaproteobacteria</taxon>
        <taxon>Aeromonadales</taxon>
        <taxon>Aeromonadaceae</taxon>
        <taxon>Aeromonas</taxon>
    </lineage>
</organism>
<dbReference type="Pfam" id="PF00816">
    <property type="entry name" value="Histone_HNS"/>
    <property type="match status" value="1"/>
</dbReference>
<feature type="compositionally biased region" description="Polar residues" evidence="7">
    <location>
        <begin position="104"/>
        <end position="113"/>
    </location>
</feature>
<feature type="DNA-binding region" evidence="6">
    <location>
        <begin position="114"/>
        <end position="119"/>
    </location>
</feature>
<reference evidence="9" key="2">
    <citation type="submission" date="2020-01" db="EMBL/GenBank/DDBJ databases">
        <authorList>
            <consortium name="NCBI Pathogen Detection Project"/>
        </authorList>
    </citation>
    <scope>NUCLEOTIDE SEQUENCE</scope>
    <source>
        <strain evidence="9">OLC2673_Aeromonas</strain>
    </source>
</reference>
<dbReference type="Gene3D" id="4.10.430.10">
    <property type="entry name" value="Histone-like protein H-NS, C-terminal domain"/>
    <property type="match status" value="1"/>
</dbReference>
<gene>
    <name evidence="9" type="ORF">JAJ28_001591</name>
</gene>
<dbReference type="GO" id="GO:0003681">
    <property type="term" value="F:bent DNA binding"/>
    <property type="evidence" value="ECO:0007669"/>
    <property type="project" value="TreeGrafter"/>
</dbReference>
<dbReference type="GO" id="GO:0009295">
    <property type="term" value="C:nucleoid"/>
    <property type="evidence" value="ECO:0007669"/>
    <property type="project" value="UniProtKB-SubCell"/>
</dbReference>
<feature type="domain" description="DNA-binding protein H-NS-like C-terminal" evidence="8">
    <location>
        <begin position="90"/>
        <end position="136"/>
    </location>
</feature>
<evidence type="ECO:0000256" key="2">
    <source>
        <dbReference type="ARBA" id="ARBA00010610"/>
    </source>
</evidence>
<dbReference type="GO" id="GO:0032993">
    <property type="term" value="C:protein-DNA complex"/>
    <property type="evidence" value="ECO:0007669"/>
    <property type="project" value="TreeGrafter"/>
</dbReference>
<evidence type="ECO:0000259" key="8">
    <source>
        <dbReference type="SMART" id="SM00528"/>
    </source>
</evidence>
<dbReference type="PANTHER" id="PTHR38097">
    <property type="match status" value="1"/>
</dbReference>
<keyword evidence="3" id="KW-0963">Cytoplasm</keyword>
<dbReference type="GO" id="GO:0046983">
    <property type="term" value="F:protein dimerization activity"/>
    <property type="evidence" value="ECO:0007669"/>
    <property type="project" value="InterPro"/>
</dbReference>
<comment type="subcellular location">
    <subcellularLocation>
        <location evidence="1">Cytoplasm</location>
        <location evidence="1">Nucleoid</location>
    </subcellularLocation>
</comment>
<evidence type="ECO:0000256" key="6">
    <source>
        <dbReference type="PIRSR" id="PIRSR002096-1"/>
    </source>
</evidence>
<comment type="caution">
    <text evidence="9">The sequence shown here is derived from an EMBL/GenBank/DDBJ whole genome shotgun (WGS) entry which is preliminary data.</text>
</comment>
<dbReference type="InterPro" id="IPR001801">
    <property type="entry name" value="Histone_HNS"/>
</dbReference>
<dbReference type="Pfam" id="PF22470">
    <property type="entry name" value="Histone_HNS_N"/>
    <property type="match status" value="1"/>
</dbReference>
<dbReference type="SUPFAM" id="SSF81273">
    <property type="entry name" value="H-NS histone-like proteins"/>
    <property type="match status" value="2"/>
</dbReference>
<dbReference type="GO" id="GO:0000976">
    <property type="term" value="F:transcription cis-regulatory region binding"/>
    <property type="evidence" value="ECO:0007669"/>
    <property type="project" value="TreeGrafter"/>
</dbReference>
<evidence type="ECO:0000313" key="9">
    <source>
        <dbReference type="EMBL" id="HAT6343876.1"/>
    </source>
</evidence>
<reference evidence="9" key="1">
    <citation type="journal article" date="2018" name="Genome Biol.">
        <title>SKESA: strategic k-mer extension for scrupulous assemblies.</title>
        <authorList>
            <person name="Souvorov A."/>
            <person name="Agarwala R."/>
            <person name="Lipman D.J."/>
        </authorList>
    </citation>
    <scope>NUCLEOTIDE SEQUENCE</scope>
    <source>
        <strain evidence="9">OLC2673_Aeromonas</strain>
    </source>
</reference>
<feature type="compositionally biased region" description="Low complexity" evidence="7">
    <location>
        <begin position="77"/>
        <end position="89"/>
    </location>
</feature>
<dbReference type="SMART" id="SM00528">
    <property type="entry name" value="HNS"/>
    <property type="match status" value="1"/>
</dbReference>
<feature type="region of interest" description="Disordered" evidence="7">
    <location>
        <begin position="70"/>
        <end position="113"/>
    </location>
</feature>
<accession>A0AAD3UA19</accession>
<dbReference type="GO" id="GO:0030527">
    <property type="term" value="F:structural constituent of chromatin"/>
    <property type="evidence" value="ECO:0007669"/>
    <property type="project" value="InterPro"/>
</dbReference>
<dbReference type="InterPro" id="IPR054180">
    <property type="entry name" value="H-NS-like_N"/>
</dbReference>
<evidence type="ECO:0000256" key="5">
    <source>
        <dbReference type="PIRNR" id="PIRNR002096"/>
    </source>
</evidence>
<dbReference type="EMBL" id="DACTUL010000009">
    <property type="protein sequence ID" value="HAT6343876.1"/>
    <property type="molecule type" value="Genomic_DNA"/>
</dbReference>
<dbReference type="InterPro" id="IPR027454">
    <property type="entry name" value="Histone_HNS_N"/>
</dbReference>
<dbReference type="GO" id="GO:0005829">
    <property type="term" value="C:cytosol"/>
    <property type="evidence" value="ECO:0007669"/>
    <property type="project" value="TreeGrafter"/>
</dbReference>
<sequence length="136" mass="15634">MNEFLKILLNIRSLRAALRELPFEQLEEAKEKFEQVYTERFESTEKERTEQAEHQRKLAEFSEMLKQAGVDPRDLLSSTTPAASANASNKTKRAPRPAKYKYQENGQEKTWTGQGRMPKAIAALVEQGKCLDDFLI</sequence>
<feature type="compositionally biased region" description="Basic residues" evidence="7">
    <location>
        <begin position="90"/>
        <end position="99"/>
    </location>
</feature>
<dbReference type="PIRSF" id="PIRSF002096">
    <property type="entry name" value="HnS"/>
    <property type="match status" value="1"/>
</dbReference>
<evidence type="ECO:0000256" key="3">
    <source>
        <dbReference type="ARBA" id="ARBA00022490"/>
    </source>
</evidence>